<feature type="region of interest" description="Disordered" evidence="4">
    <location>
        <begin position="439"/>
        <end position="492"/>
    </location>
</feature>
<evidence type="ECO:0000256" key="2">
    <source>
        <dbReference type="ARBA" id="ARBA00022980"/>
    </source>
</evidence>
<dbReference type="GO" id="GO:0006412">
    <property type="term" value="P:translation"/>
    <property type="evidence" value="ECO:0007669"/>
    <property type="project" value="InterPro"/>
</dbReference>
<evidence type="ECO:0000256" key="3">
    <source>
        <dbReference type="ARBA" id="ARBA00023274"/>
    </source>
</evidence>
<accession>A0A9P7Q2J4</accession>
<comment type="caution">
    <text evidence="5">The sequence shown here is derived from an EMBL/GenBank/DDBJ whole genome shotgun (WGS) entry which is preliminary data.</text>
</comment>
<evidence type="ECO:0000256" key="1">
    <source>
        <dbReference type="ARBA" id="ARBA00006242"/>
    </source>
</evidence>
<proteinExistence type="inferred from homology"/>
<dbReference type="GO" id="GO:0005763">
    <property type="term" value="C:mitochondrial small ribosomal subunit"/>
    <property type="evidence" value="ECO:0007669"/>
    <property type="project" value="TreeGrafter"/>
</dbReference>
<keyword evidence="2" id="KW-0689">Ribosomal protein</keyword>
<dbReference type="PROSITE" id="PS00962">
    <property type="entry name" value="RIBOSOMAL_S2_1"/>
    <property type="match status" value="1"/>
</dbReference>
<evidence type="ECO:0000313" key="5">
    <source>
        <dbReference type="EMBL" id="KAG6116746.1"/>
    </source>
</evidence>
<comment type="similarity">
    <text evidence="1">Belongs to the universal ribosomal protein uS2 family.</text>
</comment>
<dbReference type="GO" id="GO:0003735">
    <property type="term" value="F:structural constituent of ribosome"/>
    <property type="evidence" value="ECO:0007669"/>
    <property type="project" value="InterPro"/>
</dbReference>
<dbReference type="Proteomes" id="UP000732380">
    <property type="component" value="Unassembled WGS sequence"/>
</dbReference>
<evidence type="ECO:0000313" key="6">
    <source>
        <dbReference type="Proteomes" id="UP000732380"/>
    </source>
</evidence>
<dbReference type="AlphaFoldDB" id="A0A9P7Q2J4"/>
<reference evidence="5 6" key="1">
    <citation type="journal article" date="2020" name="bioRxiv">
        <title>Whole genome comparisons of ergot fungi reveals the divergence and evolution of species within the genus Claviceps are the result of varying mechanisms driving genome evolution and host range expansion.</title>
        <authorList>
            <person name="Wyka S.A."/>
            <person name="Mondo S.J."/>
            <person name="Liu M."/>
            <person name="Dettman J."/>
            <person name="Nalam V."/>
            <person name="Broders K.D."/>
        </authorList>
    </citation>
    <scope>NUCLEOTIDE SEQUENCE [LARGE SCALE GENOMIC DNA]</scope>
    <source>
        <strain evidence="5 6">LM576</strain>
    </source>
</reference>
<protein>
    <submittedName>
        <fullName evidence="5">Uncharacterized protein</fullName>
    </submittedName>
</protein>
<dbReference type="InterPro" id="IPR005706">
    <property type="entry name" value="Ribosomal_uS2_bac/mit/plastid"/>
</dbReference>
<name>A0A9P7Q2J4_9HYPO</name>
<evidence type="ECO:0000256" key="4">
    <source>
        <dbReference type="SAM" id="MobiDB-lite"/>
    </source>
</evidence>
<dbReference type="EMBL" id="SRQM01000167">
    <property type="protein sequence ID" value="KAG6116746.1"/>
    <property type="molecule type" value="Genomic_DNA"/>
</dbReference>
<dbReference type="InterPro" id="IPR023591">
    <property type="entry name" value="Ribosomal_uS2_flav_dom_sf"/>
</dbReference>
<keyword evidence="6" id="KW-1185">Reference proteome</keyword>
<dbReference type="PRINTS" id="PR00395">
    <property type="entry name" value="RIBOSOMALS2"/>
</dbReference>
<keyword evidence="3" id="KW-0687">Ribonucleoprotein</keyword>
<dbReference type="InterPro" id="IPR018130">
    <property type="entry name" value="Ribosomal_uS2_CS"/>
</dbReference>
<dbReference type="CDD" id="cd01425">
    <property type="entry name" value="RPS2"/>
    <property type="match status" value="1"/>
</dbReference>
<dbReference type="HAMAP" id="MF_00291_B">
    <property type="entry name" value="Ribosomal_uS2_B"/>
    <property type="match status" value="1"/>
</dbReference>
<feature type="compositionally biased region" description="Polar residues" evidence="4">
    <location>
        <begin position="480"/>
        <end position="492"/>
    </location>
</feature>
<gene>
    <name evidence="5" type="ORF">E4U13_001644</name>
</gene>
<dbReference type="Gene3D" id="3.40.50.10490">
    <property type="entry name" value="Glucose-6-phosphate isomerase like protein, domain 1"/>
    <property type="match status" value="1"/>
</dbReference>
<dbReference type="PANTHER" id="PTHR12534">
    <property type="entry name" value="30S RIBOSOMAL PROTEIN S2 PROKARYOTIC AND ORGANELLAR"/>
    <property type="match status" value="1"/>
</dbReference>
<dbReference type="Pfam" id="PF00318">
    <property type="entry name" value="Ribosomal_S2"/>
    <property type="match status" value="1"/>
</dbReference>
<organism evidence="5 6">
    <name type="scientific">Claviceps humidiphila</name>
    <dbReference type="NCBI Taxonomy" id="1294629"/>
    <lineage>
        <taxon>Eukaryota</taxon>
        <taxon>Fungi</taxon>
        <taxon>Dikarya</taxon>
        <taxon>Ascomycota</taxon>
        <taxon>Pezizomycotina</taxon>
        <taxon>Sordariomycetes</taxon>
        <taxon>Hypocreomycetidae</taxon>
        <taxon>Hypocreales</taxon>
        <taxon>Clavicipitaceae</taxon>
        <taxon>Claviceps</taxon>
    </lineage>
</organism>
<dbReference type="InterPro" id="IPR001865">
    <property type="entry name" value="Ribosomal_uS2"/>
</dbReference>
<sequence>MAPSAFVRHGEFSTISIVTKLTTDRAFEGCAIAPPVSRSALRWLSTEVRTNYGHDASLPSAQVSPEQPTLASVAALKKKKQKHVSDTIMSLASKFAHDHQGASWTKEHAIGANGTLMKPSKQYAQFQRIQRKTRALGSKVEKRYVPAELISNPAGPEDITLELLMASQAHMGHNSSLWNPANSRYIYGVRQGIHIFSLEIIAAHLRRASRVVEEVAYRGGVILFVGTRRGQMEIVTKAAELAGGCHVFTKWTPGAITNRDVILKNQATKVVNHLDNVLDGFDLYKGLARPLLPDLVVCLNPLENYTLLYECGLKSIPTIGVIDTNVDPSWVTYTIPANDDSLRAMAVVAGVLGKAGQKGQRRRLQDASQGNVPWNMTPELTRYIEKDVQAAVTKRKEVMGKIQSNIQGFTEEEQKLLKSKDRGVARKVTEDDIVDMMGETISQDDEASNATVKPEELPPTLDTQESGSPDKRPEEIDESTLLQASQQTTKVT</sequence>
<dbReference type="PANTHER" id="PTHR12534:SF0">
    <property type="entry name" value="SMALL RIBOSOMAL SUBUNIT PROTEIN US2M"/>
    <property type="match status" value="1"/>
</dbReference>
<dbReference type="SUPFAM" id="SSF52313">
    <property type="entry name" value="Ribosomal protein S2"/>
    <property type="match status" value="1"/>
</dbReference>